<dbReference type="SUPFAM" id="SSF52540">
    <property type="entry name" value="P-loop containing nucleoside triphosphate hydrolases"/>
    <property type="match status" value="1"/>
</dbReference>
<dbReference type="Proteomes" id="UP001164746">
    <property type="component" value="Chromosome 10"/>
</dbReference>
<dbReference type="Gene3D" id="3.40.50.300">
    <property type="entry name" value="P-loop containing nucleotide triphosphate hydrolases"/>
    <property type="match status" value="1"/>
</dbReference>
<gene>
    <name evidence="2" type="ORF">MAR_031900</name>
</gene>
<proteinExistence type="predicted"/>
<evidence type="ECO:0000256" key="1">
    <source>
        <dbReference type="SAM" id="Coils"/>
    </source>
</evidence>
<reference evidence="2" key="1">
    <citation type="submission" date="2022-11" db="EMBL/GenBank/DDBJ databases">
        <title>Centuries of genome instability and evolution in soft-shell clam transmissible cancer (bioRxiv).</title>
        <authorList>
            <person name="Hart S.F.M."/>
            <person name="Yonemitsu M.A."/>
            <person name="Giersch R.M."/>
            <person name="Beal B.F."/>
            <person name="Arriagada G."/>
            <person name="Davis B.W."/>
            <person name="Ostrander E.A."/>
            <person name="Goff S.P."/>
            <person name="Metzger M.J."/>
        </authorList>
    </citation>
    <scope>NUCLEOTIDE SEQUENCE</scope>
    <source>
        <strain evidence="2">MELC-2E11</strain>
        <tissue evidence="2">Siphon/mantle</tissue>
    </source>
</reference>
<name>A0ABY7FDF4_MYAAR</name>
<dbReference type="PANTHER" id="PTHR46844">
    <property type="entry name" value="SLR5058 PROTEIN"/>
    <property type="match status" value="1"/>
</dbReference>
<accession>A0ABY7FDF4</accession>
<evidence type="ECO:0000313" key="2">
    <source>
        <dbReference type="EMBL" id="WAR17306.1"/>
    </source>
</evidence>
<evidence type="ECO:0000313" key="3">
    <source>
        <dbReference type="Proteomes" id="UP001164746"/>
    </source>
</evidence>
<organism evidence="2 3">
    <name type="scientific">Mya arenaria</name>
    <name type="common">Soft-shell clam</name>
    <dbReference type="NCBI Taxonomy" id="6604"/>
    <lineage>
        <taxon>Eukaryota</taxon>
        <taxon>Metazoa</taxon>
        <taxon>Spiralia</taxon>
        <taxon>Lophotrochozoa</taxon>
        <taxon>Mollusca</taxon>
        <taxon>Bivalvia</taxon>
        <taxon>Autobranchia</taxon>
        <taxon>Heteroconchia</taxon>
        <taxon>Euheterodonta</taxon>
        <taxon>Imparidentia</taxon>
        <taxon>Neoheterodontei</taxon>
        <taxon>Myida</taxon>
        <taxon>Myoidea</taxon>
        <taxon>Myidae</taxon>
        <taxon>Mya</taxon>
    </lineage>
</organism>
<dbReference type="InterPro" id="IPR027417">
    <property type="entry name" value="P-loop_NTPase"/>
</dbReference>
<evidence type="ECO:0008006" key="4">
    <source>
        <dbReference type="Google" id="ProtNLM"/>
    </source>
</evidence>
<dbReference type="PANTHER" id="PTHR46844:SF1">
    <property type="entry name" value="SLR5058 PROTEIN"/>
    <property type="match status" value="1"/>
</dbReference>
<keyword evidence="3" id="KW-1185">Reference proteome</keyword>
<sequence length="1098" mass="125540">MKLTTSFFQLENDKLQIQDSDVVASIEDSVEYLRMSTSTSKLENKELHQLEEILLQLKQEGEQQRQSIKVAGKVEKDGLRQEKEIAKEEIREGKEVAVDKVEQEGEQQRQSINAVGVVEKDGLRQEKEIAKEEIREGKEVAVDELEQEGEQQRQSIKDAGVVEKDGVRQEKENANEEIREGTIVAVDKLEQEGEQQRQSIKDAGVVERDVIRQEKEIAKEEIREEIQFCNAREKQAAFANDEAFKLDLKAKLIHYHQNNNVSVTLGPFEGIEASLQEIFTIPTIERVNSEVTPKGGTEEISSWKTILDREDQQFVCLTADAGVGKSTFCKFVIEIWCAKNGDKLQDVEITSSNIDDILFWHSKTVDSTLTKDNESFDKILSQRKGLIILDGLDEYPIQKVLPVPGNRKYSVMITSRPWKLEKLNISSKKHFHAHLKEMKYVNIKDLLQKAIEFINNKNCTSMKLPHFMALVELQDLTSLLSNPLVALLLLRIYYERETDETDKGICDTRALLQVNMTNDEGRCQKSGTIYERKTQKKKTKSLGKTRAHIYASVIEMMLQSERRKNEQRYGDLSRSYIEHPTLPECFVEATACVLVAKLIYRFGELSCNSLLQGNSVDLSEFAVETKLREKYEIDVLRGSGLLTKSKQKYGFLHHSFKEMFASVFLSSLTLDDFSKQFQGNFLSNISPNIMSFLCVMNYEVGRKCVVMFNEIERNFYDEERFFSADLHAYQNAVLMAFDECVQSGIEKPELTIKHAIINFNSAFDIDHHLLRSNVHFLETLFLVVLDLGVTINPLVFGNGLKVLCLNGVVCVNSIDLSACKRLSHIILQDSRIFEVIITPSNIEELWIYIDSDLMTNRSPMKLTFSGATHFSERLKRLCLENIVLDTPLNLSHCKELRDLEIEKMCSSEVNGDFIPFSNLECCENLEELRLDTLQFTVNDCLANKSEQSQEKNKSAENFNLHAFDCSDVLTFIFDHASSFDTVACLNICDVDLTGLDLDFVRKSSARKVTFKDAKLHCSQVKIITKECKRDDPLRKSTMIEKVFKFKNCHFVGVLTDLEYFGMSFGKIKEGILNQDMDATSEFVVCFRGTVFRWKGNVD</sequence>
<keyword evidence="1" id="KW-0175">Coiled coil</keyword>
<protein>
    <recommendedName>
        <fullName evidence="4">NACHT domain-containing protein</fullName>
    </recommendedName>
</protein>
<dbReference type="EMBL" id="CP111021">
    <property type="protein sequence ID" value="WAR17306.1"/>
    <property type="molecule type" value="Genomic_DNA"/>
</dbReference>
<feature type="coiled-coil region" evidence="1">
    <location>
        <begin position="40"/>
        <end position="96"/>
    </location>
</feature>